<dbReference type="Gene3D" id="3.40.50.300">
    <property type="entry name" value="P-loop containing nucleotide triphosphate hydrolases"/>
    <property type="match status" value="1"/>
</dbReference>
<dbReference type="PANTHER" id="PTHR30121:SF6">
    <property type="entry name" value="SLR6007 PROTEIN"/>
    <property type="match status" value="1"/>
</dbReference>
<accession>A0A1G2F7I0</accession>
<dbReference type="PANTHER" id="PTHR30121">
    <property type="entry name" value="UNCHARACTERIZED PROTEIN YJGR-RELATED"/>
    <property type="match status" value="1"/>
</dbReference>
<protein>
    <submittedName>
        <fullName evidence="3">Conjugal transfer protein TraC</fullName>
    </submittedName>
</protein>
<evidence type="ECO:0000313" key="4">
    <source>
        <dbReference type="Proteomes" id="UP000179099"/>
    </source>
</evidence>
<dbReference type="SUPFAM" id="SSF52540">
    <property type="entry name" value="P-loop containing nucleoside triphosphate hydrolases"/>
    <property type="match status" value="1"/>
</dbReference>
<dbReference type="STRING" id="1801992.A2Y98_01375"/>
<dbReference type="NCBIfam" id="NF045971">
    <property type="entry name" value="conju_CD1110"/>
    <property type="match status" value="1"/>
</dbReference>
<dbReference type="Gene3D" id="1.10.8.730">
    <property type="match status" value="1"/>
</dbReference>
<evidence type="ECO:0000313" key="3">
    <source>
        <dbReference type="EMBL" id="OGZ33568.1"/>
    </source>
</evidence>
<comment type="caution">
    <text evidence="3">The sequence shown here is derived from an EMBL/GenBank/DDBJ whole genome shotgun (WGS) entry which is preliminary data.</text>
</comment>
<proteinExistence type="predicted"/>
<organism evidence="3 4">
    <name type="scientific">Candidatus Portnoybacteria bacterium RBG_19FT_COMBO_36_7</name>
    <dbReference type="NCBI Taxonomy" id="1801992"/>
    <lineage>
        <taxon>Bacteria</taxon>
        <taxon>Candidatus Portnoyibacteriota</taxon>
    </lineage>
</organism>
<feature type="domain" description="TraG P-loop" evidence="2">
    <location>
        <begin position="244"/>
        <end position="568"/>
    </location>
</feature>
<dbReference type="InterPro" id="IPR043964">
    <property type="entry name" value="P-loop_TraG"/>
</dbReference>
<dbReference type="Pfam" id="PF19044">
    <property type="entry name" value="P-loop_TraG"/>
    <property type="match status" value="1"/>
</dbReference>
<dbReference type="InterPro" id="IPR051162">
    <property type="entry name" value="T4SS_component"/>
</dbReference>
<evidence type="ECO:0000256" key="1">
    <source>
        <dbReference type="SAM" id="MobiDB-lite"/>
    </source>
</evidence>
<feature type="compositionally biased region" description="Basic and acidic residues" evidence="1">
    <location>
        <begin position="603"/>
        <end position="614"/>
    </location>
</feature>
<dbReference type="Proteomes" id="UP000179099">
    <property type="component" value="Unassembled WGS sequence"/>
</dbReference>
<name>A0A1G2F7I0_9BACT</name>
<reference evidence="3 4" key="1">
    <citation type="journal article" date="2016" name="Nat. Commun.">
        <title>Thousands of microbial genomes shed light on interconnected biogeochemical processes in an aquifer system.</title>
        <authorList>
            <person name="Anantharaman K."/>
            <person name="Brown C.T."/>
            <person name="Hug L.A."/>
            <person name="Sharon I."/>
            <person name="Castelle C.J."/>
            <person name="Probst A.J."/>
            <person name="Thomas B.C."/>
            <person name="Singh A."/>
            <person name="Wilkins M.J."/>
            <person name="Karaoz U."/>
            <person name="Brodie E.L."/>
            <person name="Williams K.H."/>
            <person name="Hubbard S.S."/>
            <person name="Banfield J.F."/>
        </authorList>
    </citation>
    <scope>NUCLEOTIDE SEQUENCE [LARGE SCALE GENOMIC DNA]</scope>
</reference>
<dbReference type="EMBL" id="MHMW01000028">
    <property type="protein sequence ID" value="OGZ33568.1"/>
    <property type="molecule type" value="Genomic_DNA"/>
</dbReference>
<dbReference type="AlphaFoldDB" id="A0A1G2F7I0"/>
<gene>
    <name evidence="3" type="ORF">A2Y98_01375</name>
</gene>
<dbReference type="InterPro" id="IPR027417">
    <property type="entry name" value="P-loop_NTPase"/>
</dbReference>
<sequence length="614" mass="69203">MDLPFFSKKPKAKKDDKEEERDIIQQVADLVAPPALQISSNHLQIGGKFCRVLFVFTYPRHLVTNWFSPILTLDKEMNVSMFIHPADTNVVLNQLRKKVTQVQSQISIEEEKGKVRNPVLETALHDMEGLRDVLQQGTEKFFYFGIYLALFGNSLKEIDEVENEIRSSLESKLVYAKPASFQQEAAFYSILPLAKDELYINSPLNTSPISSTFPFVSSDLSHNKGILYGINRHNNSLVLFDRFSMENANSVIFAKSGAGKSYTVKLEVLRSLMLGTDVIAIDPENEYQYLTETVGGSYIKISINSPNHINPFDLPMPARDDRPADLLRTNIINLVGLLRIMLGGLTPQEDAVLDKALSETYASRDITPESDFTKVTPPLMGDLKTVLENMEGGLAIAQRLEKYTTGSYAGFFNQPTNIAIKNKMVTFSIRDMEEELRPVAMYVVLHYIWNLIRAQLKKRILVVDEAWVMMKNEDAASFMFGIAKRCRKYFLGLTTITQDVADFMTSPYGKPIVSNSSIQLLMKQSPSTIEIIKQTFNLTDQEKYLLLECNVGEGIFFAGLKHVAIKVVASYSEDQVITSDPAQLLEIEKAKTELSEQEAVQKQQKDKPLTNEPA</sequence>
<feature type="region of interest" description="Disordered" evidence="1">
    <location>
        <begin position="595"/>
        <end position="614"/>
    </location>
</feature>
<evidence type="ECO:0000259" key="2">
    <source>
        <dbReference type="Pfam" id="PF19044"/>
    </source>
</evidence>